<feature type="transmembrane region" description="Helical" evidence="1">
    <location>
        <begin position="6"/>
        <end position="24"/>
    </location>
</feature>
<reference evidence="2 3" key="2">
    <citation type="journal article" date="2012" name="Int. J. Syst. Evol. Microbiol.">
        <title>Magnetococcus marinus gen. nov., sp. nov., a marine, magnetotactic bacterium that represents a novel lineage (Magnetococcaceae fam. nov.; Magnetococcales ord. nov.) at the base of the Alphaproteobacteria.</title>
        <authorList>
            <person name="Bazylinski D.A."/>
            <person name="Williams T.J."/>
            <person name="Lefevre C.T."/>
            <person name="Berg R.J."/>
            <person name="Zhang C.L."/>
            <person name="Bowser S.S."/>
            <person name="Dean A.J."/>
            <person name="Beveridge T.J."/>
        </authorList>
    </citation>
    <scope>NUCLEOTIDE SEQUENCE [LARGE SCALE GENOMIC DNA]</scope>
    <source>
        <strain evidence="3">ATCC BAA-1437 / JCM 17883 / MC-1</strain>
    </source>
</reference>
<feature type="transmembrane region" description="Helical" evidence="1">
    <location>
        <begin position="36"/>
        <end position="54"/>
    </location>
</feature>
<keyword evidence="1" id="KW-0472">Membrane</keyword>
<feature type="transmembrane region" description="Helical" evidence="1">
    <location>
        <begin position="104"/>
        <end position="121"/>
    </location>
</feature>
<keyword evidence="1" id="KW-0812">Transmembrane</keyword>
<dbReference type="KEGG" id="mgm:Mmc1_3356"/>
<dbReference type="AlphaFoldDB" id="A0LCZ9"/>
<feature type="transmembrane region" description="Helical" evidence="1">
    <location>
        <begin position="208"/>
        <end position="226"/>
    </location>
</feature>
<evidence type="ECO:0000313" key="2">
    <source>
        <dbReference type="EMBL" id="ABK45842.1"/>
    </source>
</evidence>
<keyword evidence="3" id="KW-1185">Reference proteome</keyword>
<feature type="transmembrane region" description="Helical" evidence="1">
    <location>
        <begin position="497"/>
        <end position="515"/>
    </location>
</feature>
<evidence type="ECO:0000313" key="3">
    <source>
        <dbReference type="Proteomes" id="UP000002586"/>
    </source>
</evidence>
<feature type="transmembrane region" description="Helical" evidence="1">
    <location>
        <begin position="232"/>
        <end position="256"/>
    </location>
</feature>
<reference evidence="3" key="1">
    <citation type="journal article" date="2009" name="Appl. Environ. Microbiol.">
        <title>Complete genome sequence of the chemolithoautotrophic marine magnetotactic coccus strain MC-1.</title>
        <authorList>
            <person name="Schubbe S."/>
            <person name="Williams T.J."/>
            <person name="Xie G."/>
            <person name="Kiss H.E."/>
            <person name="Brettin T.S."/>
            <person name="Martinez D."/>
            <person name="Ross C.A."/>
            <person name="Schuler D."/>
            <person name="Cox B.L."/>
            <person name="Nealson K.H."/>
            <person name="Bazylinski D.A."/>
        </authorList>
    </citation>
    <scope>NUCLEOTIDE SEQUENCE [LARGE SCALE GENOMIC DNA]</scope>
    <source>
        <strain evidence="3">ATCC BAA-1437 / JCM 17883 / MC-1</strain>
    </source>
</reference>
<sequence>MLWIFWLVVGVTVLLLTATGALLYRWSVPGAINNPLALQLGAGYFSAMGLWMVVSRLLSWPLPAGSLGWLLGLGLLTLSGLLWWRRADGLLVWKKLRKAVDGEVLLQLGATLVLVLALLPWNMPVVEPQAGAGVALTQLWSEQAKLSVWMVSHQQWLGTANCVLQSWPTLLGVTATSQTAWLAAHGWMLGLTLFGLMRWFGLKGNRQWMGLAVVMVGQSCWSLLPVQMQLGGLQLLGLADGNSLLLLGGLLVWLLWFNDRLKQSAPLRLWDLPMPALLLLLCAITVPLLWPVVVVPLLGFLLWARWRYHWSGLGLMPWLTGLLLVVLVVLGLGDGRQAHAVVENPQGAWQWQPEHAPMQVLPTLWSDTTTLARVAIEPGVVRHLDQLESAAWHQLRGLFFPFVGMVLMAVWVMTGQEHALGPPPEGRVLGAREGPYTMLVAGMFAVSFTMLLLLGQGTPKWSMTPILLPASTLGLLFFVVGLKRFLAGLNGWARELMWGTLLGVTLWGPVTHLLARLF</sequence>
<feature type="transmembrane region" description="Helical" evidence="1">
    <location>
        <begin position="466"/>
        <end position="485"/>
    </location>
</feature>
<feature type="transmembrane region" description="Helical" evidence="1">
    <location>
        <begin position="66"/>
        <end position="84"/>
    </location>
</feature>
<feature type="transmembrane region" description="Helical" evidence="1">
    <location>
        <begin position="180"/>
        <end position="201"/>
    </location>
</feature>
<proteinExistence type="predicted"/>
<feature type="transmembrane region" description="Helical" evidence="1">
    <location>
        <begin position="397"/>
        <end position="414"/>
    </location>
</feature>
<organism evidence="2 3">
    <name type="scientific">Magnetococcus marinus (strain ATCC BAA-1437 / JCM 17883 / MC-1)</name>
    <dbReference type="NCBI Taxonomy" id="156889"/>
    <lineage>
        <taxon>Bacteria</taxon>
        <taxon>Pseudomonadati</taxon>
        <taxon>Pseudomonadota</taxon>
        <taxon>Magnetococcia</taxon>
        <taxon>Magnetococcales</taxon>
        <taxon>Magnetococcaceae</taxon>
        <taxon>Magnetococcus</taxon>
    </lineage>
</organism>
<gene>
    <name evidence="2" type="ordered locus">Mmc1_3356</name>
</gene>
<feature type="transmembrane region" description="Helical" evidence="1">
    <location>
        <begin position="434"/>
        <end position="454"/>
    </location>
</feature>
<dbReference type="RefSeq" id="WP_011714901.1">
    <property type="nucleotide sequence ID" value="NC_008576.1"/>
</dbReference>
<protein>
    <submittedName>
        <fullName evidence="2">Uncharacterized protein</fullName>
    </submittedName>
</protein>
<keyword evidence="1" id="KW-1133">Transmembrane helix</keyword>
<accession>A0LCZ9</accession>
<dbReference type="Proteomes" id="UP000002586">
    <property type="component" value="Chromosome"/>
</dbReference>
<dbReference type="HOGENOM" id="CLU_525612_0_0_5"/>
<dbReference type="STRING" id="156889.Mmc1_3356"/>
<feature type="transmembrane region" description="Helical" evidence="1">
    <location>
        <begin position="315"/>
        <end position="333"/>
    </location>
</feature>
<name>A0LCZ9_MAGMM</name>
<dbReference type="EMBL" id="CP000471">
    <property type="protein sequence ID" value="ABK45842.1"/>
    <property type="molecule type" value="Genomic_DNA"/>
</dbReference>
<evidence type="ECO:0000256" key="1">
    <source>
        <dbReference type="SAM" id="Phobius"/>
    </source>
</evidence>
<feature type="transmembrane region" description="Helical" evidence="1">
    <location>
        <begin position="277"/>
        <end position="303"/>
    </location>
</feature>